<evidence type="ECO:0000256" key="2">
    <source>
        <dbReference type="ARBA" id="ARBA00006042"/>
    </source>
</evidence>
<reference evidence="10" key="1">
    <citation type="submission" date="2022-11" db="UniProtKB">
        <authorList>
            <consortium name="WormBaseParasite"/>
        </authorList>
    </citation>
    <scope>IDENTIFICATION</scope>
</reference>
<dbReference type="PANTHER" id="PTHR14240">
    <property type="entry name" value="RETINITIS PIGMENTOSA GTPASE REGULATOR-INTERACTING PROTEIN"/>
    <property type="match status" value="1"/>
</dbReference>
<accession>A0A914UVK1</accession>
<feature type="coiled-coil region" evidence="6">
    <location>
        <begin position="30"/>
        <end position="92"/>
    </location>
</feature>
<sequence length="600" mass="69697">MPPQSTNRPHVERWNRAELEDHYFRLYDDHDELKRQYNIQQDKMKKMASKVLATMSGKSKKDIEDEDAINKIADLERQVFFLQNKLQSAVHQLSVYAHSPLPPGHRSTAASTARSHRRIDHRASPDRRSISSQAAQRPTDREHKIVHVVSSSTVDHRRLESNLMEMRHQTDTYEAEITSLRDKLEAREAEMDEERARLKSQLTSDQRAAIQENIEVIRLQRQLKEKSTELAQAQARFSAIEKDMRTIKRQHDSLLTEYDQVNTRLRTEQNRNAQLSSEVQSSRTNTGGAMFEITQEMDSLKHENAVLKETNEKLIASAFDASKDVQWAQNDRAMRAKIVELETAVKADVNTRNEIFEKLGQEIASREQAEDHFRKTEVQMLQLKAENERLERKMNSLSDGMTWLDVEQAIASYKQQTDRSTIMSSANSRPDFLLSLDKEASTARDELDRLRLMLAESVEELEKTRNMLIVQHRINADFQAEVSTLNQRTDTYKREYETKLKEYAQMLDQRAARIQRLENQLRDIAYGRRPVKIVSEDMDEPTDTESQLEAGQSLLEIKLTKLTLTDLGLKWMSSTQPTIFLTIEFFDFEIQFTPMIQGPE</sequence>
<dbReference type="GO" id="GO:0035869">
    <property type="term" value="C:ciliary transition zone"/>
    <property type="evidence" value="ECO:0007669"/>
    <property type="project" value="TreeGrafter"/>
</dbReference>
<keyword evidence="3 6" id="KW-0175">Coiled coil</keyword>
<comment type="similarity">
    <text evidence="2">Belongs to the RPGRIP1 family.</text>
</comment>
<dbReference type="Gene3D" id="2.60.40.150">
    <property type="entry name" value="C2 domain"/>
    <property type="match status" value="1"/>
</dbReference>
<dbReference type="GO" id="GO:0005856">
    <property type="term" value="C:cytoskeleton"/>
    <property type="evidence" value="ECO:0007669"/>
    <property type="project" value="UniProtKB-ARBA"/>
</dbReference>
<evidence type="ECO:0000313" key="9">
    <source>
        <dbReference type="Proteomes" id="UP000887566"/>
    </source>
</evidence>
<name>A0A914UVK1_9BILA</name>
<dbReference type="SUPFAM" id="SSF49562">
    <property type="entry name" value="C2 domain (Calcium/lipid-binding domain, CaLB)"/>
    <property type="match status" value="1"/>
</dbReference>
<dbReference type="InterPro" id="IPR031139">
    <property type="entry name" value="RPGRIP1_fam"/>
</dbReference>
<keyword evidence="9" id="KW-1185">Reference proteome</keyword>
<evidence type="ECO:0000256" key="5">
    <source>
        <dbReference type="ARBA" id="ARBA00023273"/>
    </source>
</evidence>
<dbReference type="Pfam" id="PF11618">
    <property type="entry name" value="C2-C2_1"/>
    <property type="match status" value="1"/>
</dbReference>
<evidence type="ECO:0000256" key="6">
    <source>
        <dbReference type="SAM" id="Coils"/>
    </source>
</evidence>
<dbReference type="InterPro" id="IPR035892">
    <property type="entry name" value="C2_domain_sf"/>
</dbReference>
<feature type="domain" description="RPGR-interacting protein 1 first C2" evidence="8">
    <location>
        <begin position="546"/>
        <end position="598"/>
    </location>
</feature>
<evidence type="ECO:0000313" key="10">
    <source>
        <dbReference type="WBParaSite" id="PSAMB.scaffold1249size33851.g11924.t1"/>
    </source>
</evidence>
<dbReference type="GO" id="GO:1905515">
    <property type="term" value="P:non-motile cilium assembly"/>
    <property type="evidence" value="ECO:0007669"/>
    <property type="project" value="TreeGrafter"/>
</dbReference>
<evidence type="ECO:0000256" key="4">
    <source>
        <dbReference type="ARBA" id="ARBA00023069"/>
    </source>
</evidence>
<feature type="coiled-coil region" evidence="6">
    <location>
        <begin position="156"/>
        <end position="317"/>
    </location>
</feature>
<evidence type="ECO:0000259" key="8">
    <source>
        <dbReference type="Pfam" id="PF11618"/>
    </source>
</evidence>
<comment type="subcellular location">
    <subcellularLocation>
        <location evidence="1">Cell projection</location>
        <location evidence="1">Cilium</location>
    </subcellularLocation>
</comment>
<protein>
    <submittedName>
        <fullName evidence="10">RPGR-interacting protein 1 first C2 domain-containing protein</fullName>
    </submittedName>
</protein>
<dbReference type="PANTHER" id="PTHR14240:SF1">
    <property type="entry name" value="PROTEIN FANTOM-RELATED"/>
    <property type="match status" value="1"/>
</dbReference>
<feature type="region of interest" description="Disordered" evidence="7">
    <location>
        <begin position="100"/>
        <end position="142"/>
    </location>
</feature>
<keyword evidence="4" id="KW-0969">Cilium</keyword>
<organism evidence="9 10">
    <name type="scientific">Plectus sambesii</name>
    <dbReference type="NCBI Taxonomy" id="2011161"/>
    <lineage>
        <taxon>Eukaryota</taxon>
        <taxon>Metazoa</taxon>
        <taxon>Ecdysozoa</taxon>
        <taxon>Nematoda</taxon>
        <taxon>Chromadorea</taxon>
        <taxon>Plectida</taxon>
        <taxon>Plectina</taxon>
        <taxon>Plectoidea</taxon>
        <taxon>Plectidae</taxon>
        <taxon>Plectus</taxon>
    </lineage>
</organism>
<dbReference type="AlphaFoldDB" id="A0A914UVK1"/>
<dbReference type="Gene3D" id="1.10.287.1490">
    <property type="match status" value="1"/>
</dbReference>
<feature type="coiled-coil region" evidence="6">
    <location>
        <begin position="433"/>
        <end position="467"/>
    </location>
</feature>
<evidence type="ECO:0000256" key="3">
    <source>
        <dbReference type="ARBA" id="ARBA00023054"/>
    </source>
</evidence>
<evidence type="ECO:0000256" key="1">
    <source>
        <dbReference type="ARBA" id="ARBA00004138"/>
    </source>
</evidence>
<dbReference type="Proteomes" id="UP000887566">
    <property type="component" value="Unplaced"/>
</dbReference>
<keyword evidence="5" id="KW-0966">Cell projection</keyword>
<evidence type="ECO:0000256" key="7">
    <source>
        <dbReference type="SAM" id="MobiDB-lite"/>
    </source>
</evidence>
<dbReference type="WBParaSite" id="PSAMB.scaffold1249size33851.g11924.t1">
    <property type="protein sequence ID" value="PSAMB.scaffold1249size33851.g11924.t1"/>
    <property type="gene ID" value="PSAMB.scaffold1249size33851.g11924"/>
</dbReference>
<proteinExistence type="inferred from homology"/>
<dbReference type="InterPro" id="IPR021656">
    <property type="entry name" value="C2-C2_1"/>
</dbReference>
<feature type="coiled-coil region" evidence="6">
    <location>
        <begin position="366"/>
        <end position="400"/>
    </location>
</feature>